<dbReference type="RefSeq" id="WP_016176429.1">
    <property type="nucleotide sequence ID" value="NZ_PDEB01000004.1"/>
</dbReference>
<dbReference type="AlphaFoldDB" id="A0AB36S884"/>
<evidence type="ECO:0000313" key="2">
    <source>
        <dbReference type="Proteomes" id="UP000220669"/>
    </source>
</evidence>
<gene>
    <name evidence="1" type="ORF">CRM96_08795</name>
</gene>
<proteinExistence type="predicted"/>
<organism evidence="1 2">
    <name type="scientific">Enterococcus durans</name>
    <dbReference type="NCBI Taxonomy" id="53345"/>
    <lineage>
        <taxon>Bacteria</taxon>
        <taxon>Bacillati</taxon>
        <taxon>Bacillota</taxon>
        <taxon>Bacilli</taxon>
        <taxon>Lactobacillales</taxon>
        <taxon>Enterococcaceae</taxon>
        <taxon>Enterococcus</taxon>
    </lineage>
</organism>
<sequence length="75" mass="8945">MTYFKIKVVGGSHYLNFPDVLEFSCSYFEEFKVKFLKRFGNIKGTNKAEKERENIKQGIYEARNIMEFKNVFFLS</sequence>
<accession>A0AB36S884</accession>
<comment type="caution">
    <text evidence="1">The sequence shown here is derived from an EMBL/GenBank/DDBJ whole genome shotgun (WGS) entry which is preliminary data.</text>
</comment>
<name>A0AB36S884_9ENTE</name>
<reference evidence="1 2" key="1">
    <citation type="submission" date="2017-09" db="EMBL/GenBank/DDBJ databases">
        <title>FDA dAtabase for Regulatory Grade micrObial Sequences (FDA-ARGOS): Supporting development and validation of Infectious Disease Dx tests.</title>
        <authorList>
            <person name="Minogue T."/>
            <person name="Wolcott M."/>
            <person name="Wasieloski L."/>
            <person name="Aguilar W."/>
            <person name="Moore D."/>
            <person name="Tallon L.J."/>
            <person name="Sadzewicz L."/>
            <person name="Ott S."/>
            <person name="Zhao X."/>
            <person name="Nagaraj S."/>
            <person name="Vavikolanu K."/>
            <person name="Aluvathingal J."/>
            <person name="Nadendla S."/>
            <person name="Sichtig H."/>
        </authorList>
    </citation>
    <scope>NUCLEOTIDE SEQUENCE [LARGE SCALE GENOMIC DNA]</scope>
    <source>
        <strain evidence="1 2">FDAARGOS_396</strain>
    </source>
</reference>
<evidence type="ECO:0000313" key="1">
    <source>
        <dbReference type="EMBL" id="PEH45101.1"/>
    </source>
</evidence>
<dbReference type="EMBL" id="PDEB01000004">
    <property type="protein sequence ID" value="PEH45101.1"/>
    <property type="molecule type" value="Genomic_DNA"/>
</dbReference>
<dbReference type="Proteomes" id="UP000220669">
    <property type="component" value="Unassembled WGS sequence"/>
</dbReference>
<protein>
    <submittedName>
        <fullName evidence="1">Uncharacterized protein</fullName>
    </submittedName>
</protein>